<dbReference type="GO" id="GO:0005886">
    <property type="term" value="C:plasma membrane"/>
    <property type="evidence" value="ECO:0007669"/>
    <property type="project" value="UniProtKB-SubCell"/>
</dbReference>
<evidence type="ECO:0000256" key="2">
    <source>
        <dbReference type="ARBA" id="ARBA00004184"/>
    </source>
</evidence>
<dbReference type="InterPro" id="IPR001469">
    <property type="entry name" value="ATP_synth_F1_dsu/esu"/>
</dbReference>
<evidence type="ECO:0000256" key="8">
    <source>
        <dbReference type="ARBA" id="ARBA00023310"/>
    </source>
</evidence>
<accession>A0A7W8DG42</accession>
<dbReference type="Gene3D" id="2.60.15.10">
    <property type="entry name" value="F0F1 ATP synthase delta/epsilon subunit, N-terminal"/>
    <property type="match status" value="1"/>
</dbReference>
<feature type="domain" description="ATP synthase F1 complex delta/epsilon subunit N-terminal" evidence="11">
    <location>
        <begin position="5"/>
        <end position="82"/>
    </location>
</feature>
<name>A0A7W8DG42_9BACT</name>
<dbReference type="AlphaFoldDB" id="A0A7W8DG42"/>
<dbReference type="InterPro" id="IPR020546">
    <property type="entry name" value="ATP_synth_F1_dsu/esu_N"/>
</dbReference>
<evidence type="ECO:0000256" key="4">
    <source>
        <dbReference type="ARBA" id="ARBA00022448"/>
    </source>
</evidence>
<keyword evidence="8 9" id="KW-0066">ATP synthesis</keyword>
<dbReference type="GO" id="GO:0005524">
    <property type="term" value="F:ATP binding"/>
    <property type="evidence" value="ECO:0007669"/>
    <property type="project" value="UniProtKB-UniRule"/>
</dbReference>
<dbReference type="EMBL" id="JACHID010000002">
    <property type="protein sequence ID" value="MBB5021091.1"/>
    <property type="molecule type" value="Genomic_DNA"/>
</dbReference>
<comment type="function">
    <text evidence="1 9">Produces ATP from ADP in the presence of a proton gradient across the membrane.</text>
</comment>
<keyword evidence="9" id="KW-0375">Hydrogen ion transport</keyword>
<dbReference type="GO" id="GO:0012505">
    <property type="term" value="C:endomembrane system"/>
    <property type="evidence" value="ECO:0007669"/>
    <property type="project" value="UniProtKB-SubCell"/>
</dbReference>
<evidence type="ECO:0000256" key="6">
    <source>
        <dbReference type="ARBA" id="ARBA00023136"/>
    </source>
</evidence>
<comment type="subunit">
    <text evidence="9 10">F-type ATPases have 2 components, CF(1) - the catalytic core - and CF(0) - the membrane proton channel. CF(1) has five subunits: alpha(3), beta(3), gamma(1), delta(1), epsilon(1). CF(0) has three main subunits: a, b and c.</text>
</comment>
<dbReference type="Pfam" id="PF02823">
    <property type="entry name" value="ATP-synt_DE_N"/>
    <property type="match status" value="1"/>
</dbReference>
<dbReference type="PANTHER" id="PTHR13822">
    <property type="entry name" value="ATP SYNTHASE DELTA/EPSILON CHAIN"/>
    <property type="match status" value="1"/>
</dbReference>
<evidence type="ECO:0000256" key="1">
    <source>
        <dbReference type="ARBA" id="ARBA00003543"/>
    </source>
</evidence>
<dbReference type="Proteomes" id="UP000528322">
    <property type="component" value="Unassembled WGS sequence"/>
</dbReference>
<dbReference type="RefSeq" id="WP_183729133.1">
    <property type="nucleotide sequence ID" value="NZ_JACHID010000002.1"/>
</dbReference>
<evidence type="ECO:0000256" key="5">
    <source>
        <dbReference type="ARBA" id="ARBA00023065"/>
    </source>
</evidence>
<dbReference type="NCBIfam" id="TIGR01216">
    <property type="entry name" value="ATP_synt_epsi"/>
    <property type="match status" value="1"/>
</dbReference>
<dbReference type="HAMAP" id="MF_00530">
    <property type="entry name" value="ATP_synth_epsil_bac"/>
    <property type="match status" value="1"/>
</dbReference>
<keyword evidence="4 9" id="KW-0813">Transport</keyword>
<dbReference type="SUPFAM" id="SSF51344">
    <property type="entry name" value="Epsilon subunit of F1F0-ATP synthase N-terminal domain"/>
    <property type="match status" value="1"/>
</dbReference>
<evidence type="ECO:0000256" key="7">
    <source>
        <dbReference type="ARBA" id="ARBA00023196"/>
    </source>
</evidence>
<comment type="caution">
    <text evidence="12">The sequence shown here is derived from an EMBL/GenBank/DDBJ whole genome shotgun (WGS) entry which is preliminary data.</text>
</comment>
<evidence type="ECO:0000256" key="3">
    <source>
        <dbReference type="ARBA" id="ARBA00005712"/>
    </source>
</evidence>
<dbReference type="GO" id="GO:0045259">
    <property type="term" value="C:proton-transporting ATP synthase complex"/>
    <property type="evidence" value="ECO:0007669"/>
    <property type="project" value="UniProtKB-KW"/>
</dbReference>
<evidence type="ECO:0000313" key="13">
    <source>
        <dbReference type="Proteomes" id="UP000528322"/>
    </source>
</evidence>
<sequence>MADKIQFELVTPDKHLLSIDVDSVSMVGHDGDITVLPNHTPLLTTLEMGQLSYEADGETHHVYVEWGFCEVLPEKITVLAETSELAMDIDIEEAKRRREEALAVLNEKRKEDDTRFEEARVELLKQITRIGVAELRR</sequence>
<evidence type="ECO:0000256" key="10">
    <source>
        <dbReference type="RuleBase" id="RU003656"/>
    </source>
</evidence>
<keyword evidence="6 9" id="KW-0472">Membrane</keyword>
<dbReference type="NCBIfam" id="NF009980">
    <property type="entry name" value="PRK13446.1"/>
    <property type="match status" value="1"/>
</dbReference>
<keyword evidence="13" id="KW-1185">Reference proteome</keyword>
<gene>
    <name evidence="9" type="primary">atpC</name>
    <name evidence="12" type="ORF">HNR37_000397</name>
</gene>
<comment type="subcellular location">
    <subcellularLocation>
        <location evidence="9">Cell membrane</location>
        <topology evidence="9">Peripheral membrane protein</topology>
    </subcellularLocation>
    <subcellularLocation>
        <location evidence="2">Endomembrane system</location>
        <topology evidence="2">Peripheral membrane protein</topology>
    </subcellularLocation>
</comment>
<dbReference type="PANTHER" id="PTHR13822:SF10">
    <property type="entry name" value="ATP SYNTHASE EPSILON CHAIN, CHLOROPLASTIC"/>
    <property type="match status" value="1"/>
</dbReference>
<dbReference type="InterPro" id="IPR036771">
    <property type="entry name" value="ATPsynth_dsu/esu_N"/>
</dbReference>
<evidence type="ECO:0000313" key="12">
    <source>
        <dbReference type="EMBL" id="MBB5021091.1"/>
    </source>
</evidence>
<proteinExistence type="inferred from homology"/>
<organism evidence="12 13">
    <name type="scientific">Desulfurispira natronophila</name>
    <dbReference type="NCBI Taxonomy" id="682562"/>
    <lineage>
        <taxon>Bacteria</taxon>
        <taxon>Pseudomonadati</taxon>
        <taxon>Chrysiogenota</taxon>
        <taxon>Chrysiogenia</taxon>
        <taxon>Chrysiogenales</taxon>
        <taxon>Chrysiogenaceae</taxon>
        <taxon>Desulfurispira</taxon>
    </lineage>
</organism>
<keyword evidence="7 9" id="KW-0139">CF(1)</keyword>
<evidence type="ECO:0000256" key="9">
    <source>
        <dbReference type="HAMAP-Rule" id="MF_00530"/>
    </source>
</evidence>
<dbReference type="GO" id="GO:0046933">
    <property type="term" value="F:proton-transporting ATP synthase activity, rotational mechanism"/>
    <property type="evidence" value="ECO:0007669"/>
    <property type="project" value="UniProtKB-UniRule"/>
</dbReference>
<dbReference type="CDD" id="cd12152">
    <property type="entry name" value="F1-ATPase_delta"/>
    <property type="match status" value="1"/>
</dbReference>
<protein>
    <recommendedName>
        <fullName evidence="9">ATP synthase epsilon chain</fullName>
    </recommendedName>
    <alternativeName>
        <fullName evidence="9">ATP synthase F1 sector epsilon subunit</fullName>
    </alternativeName>
    <alternativeName>
        <fullName evidence="9">F-ATPase epsilon subunit</fullName>
    </alternativeName>
</protein>
<keyword evidence="9" id="KW-1003">Cell membrane</keyword>
<evidence type="ECO:0000259" key="11">
    <source>
        <dbReference type="Pfam" id="PF02823"/>
    </source>
</evidence>
<comment type="similarity">
    <text evidence="3 9 10">Belongs to the ATPase epsilon chain family.</text>
</comment>
<keyword evidence="5 9" id="KW-0406">Ion transport</keyword>
<reference evidence="12 13" key="1">
    <citation type="submission" date="2020-08" db="EMBL/GenBank/DDBJ databases">
        <title>Genomic Encyclopedia of Type Strains, Phase IV (KMG-IV): sequencing the most valuable type-strain genomes for metagenomic binning, comparative biology and taxonomic classification.</title>
        <authorList>
            <person name="Goeker M."/>
        </authorList>
    </citation>
    <scope>NUCLEOTIDE SEQUENCE [LARGE SCALE GENOMIC DNA]</scope>
    <source>
        <strain evidence="12 13">DSM 22071</strain>
    </source>
</reference>